<organism evidence="3 4">
    <name type="scientific">Sordaria macrospora (strain ATCC MYA-333 / DSM 997 / K(L3346) / K-hell)</name>
    <dbReference type="NCBI Taxonomy" id="771870"/>
    <lineage>
        <taxon>Eukaryota</taxon>
        <taxon>Fungi</taxon>
        <taxon>Dikarya</taxon>
        <taxon>Ascomycota</taxon>
        <taxon>Pezizomycotina</taxon>
        <taxon>Sordariomycetes</taxon>
        <taxon>Sordariomycetidae</taxon>
        <taxon>Sordariales</taxon>
        <taxon>Sordariaceae</taxon>
        <taxon>Sordaria</taxon>
    </lineage>
</organism>
<feature type="region of interest" description="Disordered" evidence="1">
    <location>
        <begin position="934"/>
        <end position="967"/>
    </location>
</feature>
<feature type="region of interest" description="Disordered" evidence="1">
    <location>
        <begin position="1"/>
        <end position="103"/>
    </location>
</feature>
<proteinExistence type="predicted"/>
<dbReference type="InterPro" id="IPR003593">
    <property type="entry name" value="AAA+_ATPase"/>
</dbReference>
<dbReference type="Proteomes" id="UP000001881">
    <property type="component" value="Unassembled WGS sequence"/>
</dbReference>
<gene>
    <name evidence="3" type="ORF">SMAC_09201</name>
</gene>
<dbReference type="OMA" id="KRIWLQF"/>
<dbReference type="GO" id="GO:0005524">
    <property type="term" value="F:ATP binding"/>
    <property type="evidence" value="ECO:0007669"/>
    <property type="project" value="InterPro"/>
</dbReference>
<accession>F7WBH9</accession>
<dbReference type="EMBL" id="CABT02000076">
    <property type="protein sequence ID" value="CCC14420.1"/>
    <property type="molecule type" value="Genomic_DNA"/>
</dbReference>
<dbReference type="SMART" id="SM00382">
    <property type="entry name" value="AAA"/>
    <property type="match status" value="1"/>
</dbReference>
<feature type="region of interest" description="Disordered" evidence="1">
    <location>
        <begin position="516"/>
        <end position="543"/>
    </location>
</feature>
<dbReference type="InterPro" id="IPR056599">
    <property type="entry name" value="AAA_lid_fung"/>
</dbReference>
<dbReference type="GO" id="GO:0016887">
    <property type="term" value="F:ATP hydrolysis activity"/>
    <property type="evidence" value="ECO:0007669"/>
    <property type="project" value="InterPro"/>
</dbReference>
<dbReference type="GeneID" id="10802112"/>
<dbReference type="KEGG" id="smp:10802112"/>
<feature type="compositionally biased region" description="Polar residues" evidence="1">
    <location>
        <begin position="84"/>
        <end position="93"/>
    </location>
</feature>
<dbReference type="InParanoid" id="F7WBH9"/>
<dbReference type="Pfam" id="PF23232">
    <property type="entry name" value="AAA_lid_13"/>
    <property type="match status" value="1"/>
</dbReference>
<feature type="compositionally biased region" description="Polar residues" evidence="1">
    <location>
        <begin position="1"/>
        <end position="18"/>
    </location>
</feature>
<evidence type="ECO:0000256" key="1">
    <source>
        <dbReference type="SAM" id="MobiDB-lite"/>
    </source>
</evidence>
<dbReference type="InterPro" id="IPR003959">
    <property type="entry name" value="ATPase_AAA_core"/>
</dbReference>
<feature type="compositionally biased region" description="Basic and acidic residues" evidence="1">
    <location>
        <begin position="73"/>
        <end position="83"/>
    </location>
</feature>
<comment type="caution">
    <text evidence="3">The sequence shown here is derived from an EMBL/GenBank/DDBJ whole genome shotgun (WGS) entry which is preliminary data.</text>
</comment>
<dbReference type="PANTHER" id="PTHR46411:SF4">
    <property type="entry name" value="AAA+ ATPASE DOMAIN-CONTAINING PROTEIN"/>
    <property type="match status" value="1"/>
</dbReference>
<evidence type="ECO:0000259" key="2">
    <source>
        <dbReference type="SMART" id="SM00382"/>
    </source>
</evidence>
<protein>
    <submittedName>
        <fullName evidence="3">WGS project CABT00000000 data, contig 2.76</fullName>
    </submittedName>
</protein>
<dbReference type="SUPFAM" id="SSF52540">
    <property type="entry name" value="P-loop containing nucleoside triphosphate hydrolases"/>
    <property type="match status" value="1"/>
</dbReference>
<dbReference type="Pfam" id="PF22942">
    <property type="entry name" value="DUF7025"/>
    <property type="match status" value="1"/>
</dbReference>
<evidence type="ECO:0000313" key="3">
    <source>
        <dbReference type="EMBL" id="CCC14420.1"/>
    </source>
</evidence>
<feature type="domain" description="AAA+ ATPase" evidence="2">
    <location>
        <begin position="691"/>
        <end position="809"/>
    </location>
</feature>
<sequence length="967" mass="109048">MDSTSFGGTVTSQATTPSAAEHHGGNGGSNDAIPASDSTSRTEETSATPASSGSESQSTSKATSQDQPTEDSMSEHFLKDNDNKTAQGSTEHPNTPDGLEKDVPAVKTENKVTAKLWTPDNPVDLWCKSAGESHAVLVTFGYWNCPRCGQSLRKPEFKKEMNNSGGPGSSAMSGAAPKDPGDFKYHVRYLDSNDRPILVDAWDGPFDLSEARKDLAGTAKKEPPFRVETEVHTSINNGMGTYQHELDRYSNGKILANPNISVKVGRTFIIIRSQPLLEILNRLVSYYPSINLKGRSLTLWAPYDFVWHYHDLIEQHLSEVHGDDTHASGRKELRGLVDFVIGMNGKQVADEQSRYQKGVCTYEMLWLLYKPGTTVYVESRGRLSAFVISIVEYHEKDQLNREKPRLAGFTIQMWNLDYDGTFVGRHATEEYIPPFEGEREITSLHIIPCEYKDKEDGGETREGLITDGKMWYELLRGGQVFYSGHLLDDRKREFHGRVYVDTSSFYNIDSTAITGTDRSGSSTKAKKAESGTEISDQNALAPIPEKPPVLGGIGDMGQGLTNCPCGECLGFRPHPLVGFPWTDYELLNPARDMNLNLQAPAKDPDHRYLLCERKLHGFDLRSRNWLVLDAKCCQEPRTNRDAINKLVMHEDKKKMIKALIHKYSDSKAHDQDGDEDYADVWKADFIDNKGEGQIFLLHGSPGVGKTYTAGKHQIQLPNIGTDEVKMEKKLLNWFQLAEKWGAVMLIDEADVFLEARSTSDLKRNSLVSVFLRCVEYYRGVLFLTTNRVGQFDDAFMSRIHVVIHYRNLTPKDRTQIWQQFFEKLREERDFDIHDRAEDYIFGKDRKDRDGDDSGSNSETFQTAVALAEFRHAESVANDKKRNITRKTRSGPRLERKDFVQVCDMMQEFKSYLKSVHMGFDEEHRAYTAHDRALQDGYYPTPQPSVSTSTSHARPQEKQGHSRKGGSH</sequence>
<dbReference type="VEuPathDB" id="FungiDB:SMAC_09201"/>
<dbReference type="AlphaFoldDB" id="F7WBH9"/>
<dbReference type="eggNOG" id="KOG0742">
    <property type="taxonomic scope" value="Eukaryota"/>
</dbReference>
<keyword evidence="4" id="KW-1185">Reference proteome</keyword>
<reference evidence="3 4" key="1">
    <citation type="journal article" date="2010" name="PLoS Genet.">
        <title>De novo assembly of a 40 Mb eukaryotic genome from short sequence reads: Sordaria macrospora, a model organism for fungal morphogenesis.</title>
        <authorList>
            <person name="Nowrousian M."/>
            <person name="Stajich J."/>
            <person name="Chu M."/>
            <person name="Engh I."/>
            <person name="Espagne E."/>
            <person name="Halliday K."/>
            <person name="Kamerewerd J."/>
            <person name="Kempken F."/>
            <person name="Knab B."/>
            <person name="Kuo H.C."/>
            <person name="Osiewacz H.D."/>
            <person name="Poeggeler S."/>
            <person name="Read N."/>
            <person name="Seiler S."/>
            <person name="Smith K."/>
            <person name="Zickler D."/>
            <person name="Kueck U."/>
            <person name="Freitag M."/>
        </authorList>
    </citation>
    <scope>NUCLEOTIDE SEQUENCE [LARGE SCALE GENOMIC DNA]</scope>
    <source>
        <strain evidence="4">ATCC MYA-333 / DSM 997 / K(L3346) / K-hell</strain>
        <tissue evidence="3">Mycelium</tissue>
    </source>
</reference>
<evidence type="ECO:0000313" key="4">
    <source>
        <dbReference type="Proteomes" id="UP000001881"/>
    </source>
</evidence>
<dbReference type="InterPro" id="IPR054289">
    <property type="entry name" value="DUF7025"/>
</dbReference>
<dbReference type="PANTHER" id="PTHR46411">
    <property type="entry name" value="FAMILY ATPASE, PUTATIVE-RELATED"/>
    <property type="match status" value="1"/>
</dbReference>
<dbReference type="Pfam" id="PF00004">
    <property type="entry name" value="AAA"/>
    <property type="match status" value="1"/>
</dbReference>
<dbReference type="OrthoDB" id="4590793at2759"/>
<feature type="compositionally biased region" description="Polar residues" evidence="1">
    <location>
        <begin position="45"/>
        <end position="71"/>
    </location>
</feature>
<name>F7WBH9_SORMK</name>
<dbReference type="HOGENOM" id="CLU_004471_6_0_1"/>
<dbReference type="InterPro" id="IPR027417">
    <property type="entry name" value="P-loop_NTPase"/>
</dbReference>
<dbReference type="Gene3D" id="3.40.50.300">
    <property type="entry name" value="P-loop containing nucleotide triphosphate hydrolases"/>
    <property type="match status" value="1"/>
</dbReference>